<evidence type="ECO:0000313" key="2">
    <source>
        <dbReference type="Proteomes" id="UP000231919"/>
    </source>
</evidence>
<comment type="caution">
    <text evidence="1">The sequence shown here is derived from an EMBL/GenBank/DDBJ whole genome shotgun (WGS) entry which is preliminary data.</text>
</comment>
<proteinExistence type="predicted"/>
<gene>
    <name evidence="1" type="ORF">CH378_18475</name>
</gene>
<protein>
    <recommendedName>
        <fullName evidence="3">HD domain-containing protein</fullName>
    </recommendedName>
</protein>
<dbReference type="Proteomes" id="UP000231919">
    <property type="component" value="Unassembled WGS sequence"/>
</dbReference>
<dbReference type="RefSeq" id="WP_100756403.1">
    <property type="nucleotide sequence ID" value="NZ_NPDP01000042.1"/>
</dbReference>
<accession>A0ABX4N4I8</accession>
<reference evidence="1 2" key="1">
    <citation type="submission" date="2017-07" db="EMBL/GenBank/DDBJ databases">
        <title>Leptospira spp. isolated from tropical soils.</title>
        <authorList>
            <person name="Thibeaux R."/>
            <person name="Iraola G."/>
            <person name="Ferres I."/>
            <person name="Bierque E."/>
            <person name="Girault D."/>
            <person name="Soupe-Gilbert M.-E."/>
            <person name="Picardeau M."/>
            <person name="Goarant C."/>
        </authorList>
    </citation>
    <scope>NUCLEOTIDE SEQUENCE [LARGE SCALE GENOMIC DNA]</scope>
    <source>
        <strain evidence="1 2">JW2-C-B1</strain>
    </source>
</reference>
<sequence>MSFLTTNKVSLNSWEDGIQLLKDLKASKSLINHHELVIQTSEKTLDYLPSSLSHLIDRNLVLIGCSIHGIGKIIKPSEEIRSGKNHEITGKNFLLSLGVSPKIARFCMIHSLPEEKLYIEELLVGISDNLWKGSRDLSKELWLYQKCTALLNQKDELLFKKLDDVFEQIVEESFRSYKEYLKVNRVSV</sequence>
<keyword evidence="2" id="KW-1185">Reference proteome</keyword>
<evidence type="ECO:0000313" key="1">
    <source>
        <dbReference type="EMBL" id="PJZ28309.1"/>
    </source>
</evidence>
<name>A0ABX4N4I8_9LEPT</name>
<organism evidence="1 2">
    <name type="scientific">Leptospira kmetyi</name>
    <dbReference type="NCBI Taxonomy" id="408139"/>
    <lineage>
        <taxon>Bacteria</taxon>
        <taxon>Pseudomonadati</taxon>
        <taxon>Spirochaetota</taxon>
        <taxon>Spirochaetia</taxon>
        <taxon>Leptospirales</taxon>
        <taxon>Leptospiraceae</taxon>
        <taxon>Leptospira</taxon>
    </lineage>
</organism>
<dbReference type="SUPFAM" id="SSF109604">
    <property type="entry name" value="HD-domain/PDEase-like"/>
    <property type="match status" value="1"/>
</dbReference>
<evidence type="ECO:0008006" key="3">
    <source>
        <dbReference type="Google" id="ProtNLM"/>
    </source>
</evidence>
<dbReference type="EMBL" id="NPDP01000042">
    <property type="protein sequence ID" value="PJZ28309.1"/>
    <property type="molecule type" value="Genomic_DNA"/>
</dbReference>